<gene>
    <name evidence="1" type="primary">27</name>
    <name evidence="1" type="ORF">SEA_WHACK_27</name>
</gene>
<dbReference type="RefSeq" id="YP_009848417.1">
    <property type="nucleotide sequence ID" value="NC_048784.1"/>
</dbReference>
<name>A0A515MKE0_9CAUD</name>
<organism evidence="1 2">
    <name type="scientific">Rhodococcus phage Whack</name>
    <dbReference type="NCBI Taxonomy" id="2591132"/>
    <lineage>
        <taxon>Viruses</taxon>
        <taxon>Duplodnaviria</taxon>
        <taxon>Heunggongvirae</taxon>
        <taxon>Uroviricota</taxon>
        <taxon>Caudoviricetes</taxon>
        <taxon>Whackvirus</taxon>
        <taxon>Whackvirus whack</taxon>
    </lineage>
</organism>
<reference evidence="1 2" key="1">
    <citation type="submission" date="2019-05" db="EMBL/GenBank/DDBJ databases">
        <authorList>
            <person name="Beaulieu J."/>
            <person name="Cox M."/>
            <person name="Nazim E."/>
            <person name="Robinson Z."/>
            <person name="Molloy S.D."/>
            <person name="Garlena R.A."/>
            <person name="Russell D.A."/>
            <person name="Pope W.H."/>
            <person name="Jacobs-Sera D."/>
            <person name="Hatfull G.F."/>
        </authorList>
    </citation>
    <scope>NUCLEOTIDE SEQUENCE [LARGE SCALE GENOMIC DNA]</scope>
</reference>
<keyword evidence="2" id="KW-1185">Reference proteome</keyword>
<accession>A0A515MKE0</accession>
<proteinExistence type="predicted"/>
<sequence length="84" mass="8773">MSTFTVDGLDGIEFTAEFDPAESWLTISGHDRDGDLVSKTGLSVTPDPIDDLPVTPEVVVDDASTSAAAAYSTQLPPYDGGGLR</sequence>
<evidence type="ECO:0000313" key="2">
    <source>
        <dbReference type="Proteomes" id="UP000319882"/>
    </source>
</evidence>
<dbReference type="EMBL" id="MK967393">
    <property type="protein sequence ID" value="QDM57090.1"/>
    <property type="molecule type" value="Genomic_DNA"/>
</dbReference>
<evidence type="ECO:0000313" key="1">
    <source>
        <dbReference type="EMBL" id="QDM57090.1"/>
    </source>
</evidence>
<dbReference type="GeneID" id="55618838"/>
<dbReference type="KEGG" id="vg:55618838"/>
<dbReference type="Proteomes" id="UP000319882">
    <property type="component" value="Segment"/>
</dbReference>
<protein>
    <submittedName>
        <fullName evidence="1">Uncharacterized protein</fullName>
    </submittedName>
</protein>